<proteinExistence type="predicted"/>
<dbReference type="PATRIC" id="fig|1349767.4.peg.3226"/>
<dbReference type="OrthoDB" id="9780595at2"/>
<evidence type="ECO:0000259" key="1">
    <source>
        <dbReference type="Pfam" id="PF13460"/>
    </source>
</evidence>
<organism evidence="2 3">
    <name type="scientific">Janthinobacterium agaricidamnosum NBRC 102515 = DSM 9628</name>
    <dbReference type="NCBI Taxonomy" id="1349767"/>
    <lineage>
        <taxon>Bacteria</taxon>
        <taxon>Pseudomonadati</taxon>
        <taxon>Pseudomonadota</taxon>
        <taxon>Betaproteobacteria</taxon>
        <taxon>Burkholderiales</taxon>
        <taxon>Oxalobacteraceae</taxon>
        <taxon>Janthinobacterium</taxon>
    </lineage>
</organism>
<dbReference type="eggNOG" id="COG0702">
    <property type="taxonomic scope" value="Bacteria"/>
</dbReference>
<dbReference type="EMBL" id="HG322949">
    <property type="protein sequence ID" value="CDG82182.1"/>
    <property type="molecule type" value="Genomic_DNA"/>
</dbReference>
<dbReference type="InterPro" id="IPR036291">
    <property type="entry name" value="NAD(P)-bd_dom_sf"/>
</dbReference>
<dbReference type="KEGG" id="jag:GJA_1535"/>
<dbReference type="CDD" id="cd05269">
    <property type="entry name" value="TMR_SDR_a"/>
    <property type="match status" value="1"/>
</dbReference>
<accession>W0V4I2</accession>
<dbReference type="PANTHER" id="PTHR47129:SF1">
    <property type="entry name" value="NMRA-LIKE DOMAIN-CONTAINING PROTEIN"/>
    <property type="match status" value="1"/>
</dbReference>
<gene>
    <name evidence="2" type="ORF">GJA_1535</name>
</gene>
<dbReference type="InterPro" id="IPR052718">
    <property type="entry name" value="NmrA-type_oxidoreductase"/>
</dbReference>
<dbReference type="Proteomes" id="UP000027604">
    <property type="component" value="Chromosome I"/>
</dbReference>
<name>W0V4I2_9BURK</name>
<dbReference type="AlphaFoldDB" id="W0V4I2"/>
<dbReference type="Pfam" id="PF13460">
    <property type="entry name" value="NAD_binding_10"/>
    <property type="match status" value="1"/>
</dbReference>
<keyword evidence="3" id="KW-1185">Reference proteome</keyword>
<dbReference type="InterPro" id="IPR016040">
    <property type="entry name" value="NAD(P)-bd_dom"/>
</dbReference>
<protein>
    <submittedName>
        <fullName evidence="2">NAD dependent epimerase/dehydratase family protein</fullName>
    </submittedName>
</protein>
<sequence length="295" mass="31208">MSTPTVLITGASGRLGRLAMAQLLSQPHGPLAATSRDRQRLLELAQLGVDTRYADFDNPASLPGAFSGAQRTLLISTGCYIGERRIQQQRQAIDAMRQAGVRHIVYTSLLNADRPGLGAVANDHAQTEAALHAGGLAYTSLRNGFYMDSFLTTLPKAIASGVWTSAAGDGKIAYVTQADCARAAVAALHQGGHGGRVLNITAPVAIGAEEIVRTANQILGTSIAYVALTPEEMRQRLLDAGQPAQMANIVTHIDRAISQGAMDAANDDFEKLTGEKACGLAEFLIANKHRIIGNR</sequence>
<evidence type="ECO:0000313" key="2">
    <source>
        <dbReference type="EMBL" id="CDG82182.1"/>
    </source>
</evidence>
<dbReference type="SUPFAM" id="SSF51735">
    <property type="entry name" value="NAD(P)-binding Rossmann-fold domains"/>
    <property type="match status" value="1"/>
</dbReference>
<dbReference type="Gene3D" id="3.90.25.10">
    <property type="entry name" value="UDP-galactose 4-epimerase, domain 1"/>
    <property type="match status" value="1"/>
</dbReference>
<dbReference type="PANTHER" id="PTHR47129">
    <property type="entry name" value="QUINONE OXIDOREDUCTASE 2"/>
    <property type="match status" value="1"/>
</dbReference>
<reference evidence="2 3" key="1">
    <citation type="journal article" date="2015" name="Genome Announc.">
        <title>Genome Sequence of Mushroom Soft-Rot Pathogen Janthinobacterium agaricidamnosum.</title>
        <authorList>
            <person name="Graupner K."/>
            <person name="Lackner G."/>
            <person name="Hertweck C."/>
        </authorList>
    </citation>
    <scope>NUCLEOTIDE SEQUENCE [LARGE SCALE GENOMIC DNA]</scope>
    <source>
        <strain evidence="3">NBRC 102515 / DSM 9628</strain>
    </source>
</reference>
<dbReference type="STRING" id="1349767.GJA_1535"/>
<dbReference type="HOGENOM" id="CLU_007383_10_4_4"/>
<feature type="domain" description="NAD(P)-binding" evidence="1">
    <location>
        <begin position="10"/>
        <end position="190"/>
    </location>
</feature>
<dbReference type="Gene3D" id="3.40.50.720">
    <property type="entry name" value="NAD(P)-binding Rossmann-like Domain"/>
    <property type="match status" value="1"/>
</dbReference>
<dbReference type="RefSeq" id="WP_038490451.1">
    <property type="nucleotide sequence ID" value="NZ_BCTH01000009.1"/>
</dbReference>
<evidence type="ECO:0000313" key="3">
    <source>
        <dbReference type="Proteomes" id="UP000027604"/>
    </source>
</evidence>